<keyword evidence="6" id="KW-1185">Reference proteome</keyword>
<keyword evidence="3" id="KW-0808">Transferase</keyword>
<evidence type="ECO:0000313" key="8">
    <source>
        <dbReference type="Xenbase" id="XB-GENE-29094327"/>
    </source>
</evidence>
<dbReference type="KEGG" id="xtr:116408583"/>
<comment type="pathway">
    <text evidence="1">Purine metabolism; IMP biosynthesis via de novo pathway; N(2)-formyl-N(1)-(5-phospho-D-ribosyl)glycinamide from N(1)-(5-phospho-D-ribosyl)glycinamide (10-formyl THF route): step 1/1.</text>
</comment>
<dbReference type="Pfam" id="PF00551">
    <property type="entry name" value="Formyl_trans_N"/>
    <property type="match status" value="1"/>
</dbReference>
<dbReference type="OrthoDB" id="2018833at2759"/>
<dbReference type="AlphaFoldDB" id="A0A8J1J2H3"/>
<sequence length="190" mass="20702">MKGTKLNLLIDGTRQPGSCARLSLAVCNKAAMGEVRRAAGAGIPTRVIDPTLCRCQSELESTICKVLEEFSIDLICLAGFGRNLSDHFLSNWKGKIMNLCPYLSTSLKMKEPLQEGLRVYGCTVCFTLAGTIPGPVILQETFMGEDNTDVSLSERMEEAKSRAVAKAVVLVASGIVQLAEDNTLRWMSRE</sequence>
<dbReference type="SUPFAM" id="SSF53328">
    <property type="entry name" value="Formyltransferase"/>
    <property type="match status" value="1"/>
</dbReference>
<reference evidence="7" key="1">
    <citation type="submission" date="2025-08" db="UniProtKB">
        <authorList>
            <consortium name="RefSeq"/>
        </authorList>
    </citation>
    <scope>IDENTIFICATION</scope>
    <source>
        <strain evidence="7">Nigerian</strain>
        <tissue evidence="7">Liver and blood</tissue>
    </source>
</reference>
<feature type="domain" description="Formyl transferase N-terminal" evidence="5">
    <location>
        <begin position="3"/>
        <end position="167"/>
    </location>
</feature>
<dbReference type="Xenbase" id="XB-GENE-29094327">
    <property type="gene designation" value="LOC116408583"/>
</dbReference>
<evidence type="ECO:0000313" key="6">
    <source>
        <dbReference type="Proteomes" id="UP000008143"/>
    </source>
</evidence>
<protein>
    <recommendedName>
        <fullName evidence="2">phosphoribosylglycinamide formyltransferase 1</fullName>
        <ecNumber evidence="2">2.1.2.2</ecNumber>
    </recommendedName>
</protein>
<dbReference type="GeneID" id="116408583"/>
<dbReference type="InterPro" id="IPR036477">
    <property type="entry name" value="Formyl_transf_N_sf"/>
</dbReference>
<accession>A0A8J1J2H3</accession>
<evidence type="ECO:0000256" key="3">
    <source>
        <dbReference type="ARBA" id="ARBA00022679"/>
    </source>
</evidence>
<proteinExistence type="predicted"/>
<dbReference type="Gene3D" id="3.40.50.170">
    <property type="entry name" value="Formyl transferase, N-terminal domain"/>
    <property type="match status" value="1"/>
</dbReference>
<evidence type="ECO:0000256" key="2">
    <source>
        <dbReference type="ARBA" id="ARBA00012254"/>
    </source>
</evidence>
<dbReference type="InterPro" id="IPR002376">
    <property type="entry name" value="Formyl_transf_N"/>
</dbReference>
<dbReference type="OMA" id="HYVDEGM"/>
<organism evidence="6 7">
    <name type="scientific">Xenopus tropicalis</name>
    <name type="common">Western clawed frog</name>
    <name type="synonym">Silurana tropicalis</name>
    <dbReference type="NCBI Taxonomy" id="8364"/>
    <lineage>
        <taxon>Eukaryota</taxon>
        <taxon>Metazoa</taxon>
        <taxon>Chordata</taxon>
        <taxon>Craniata</taxon>
        <taxon>Vertebrata</taxon>
        <taxon>Euteleostomi</taxon>
        <taxon>Amphibia</taxon>
        <taxon>Batrachia</taxon>
        <taxon>Anura</taxon>
        <taxon>Pipoidea</taxon>
        <taxon>Pipidae</taxon>
        <taxon>Xenopodinae</taxon>
        <taxon>Xenopus</taxon>
        <taxon>Silurana</taxon>
    </lineage>
</organism>
<dbReference type="RefSeq" id="XP_031752042.1">
    <property type="nucleotide sequence ID" value="XM_031896182.1"/>
</dbReference>
<keyword evidence="4" id="KW-0658">Purine biosynthesis</keyword>
<evidence type="ECO:0000259" key="5">
    <source>
        <dbReference type="Pfam" id="PF00551"/>
    </source>
</evidence>
<name>A0A8J1J2H3_XENTR</name>
<dbReference type="PANTHER" id="PTHR43369">
    <property type="entry name" value="PHOSPHORIBOSYLGLYCINAMIDE FORMYLTRANSFERASE"/>
    <property type="match status" value="1"/>
</dbReference>
<dbReference type="Proteomes" id="UP000008143">
    <property type="component" value="Chromosome 2"/>
</dbReference>
<evidence type="ECO:0000256" key="4">
    <source>
        <dbReference type="ARBA" id="ARBA00022755"/>
    </source>
</evidence>
<dbReference type="GO" id="GO:0004644">
    <property type="term" value="F:phosphoribosylglycinamide formyltransferase activity"/>
    <property type="evidence" value="ECO:0007669"/>
    <property type="project" value="UniProtKB-EC"/>
</dbReference>
<dbReference type="GO" id="GO:0006164">
    <property type="term" value="P:purine nucleotide biosynthetic process"/>
    <property type="evidence" value="ECO:0007669"/>
    <property type="project" value="UniProtKB-KW"/>
</dbReference>
<evidence type="ECO:0000256" key="1">
    <source>
        <dbReference type="ARBA" id="ARBA00005054"/>
    </source>
</evidence>
<evidence type="ECO:0000313" key="7">
    <source>
        <dbReference type="RefSeq" id="XP_031752042.1"/>
    </source>
</evidence>
<dbReference type="PANTHER" id="PTHR43369:SF2">
    <property type="entry name" value="PHOSPHORIBOSYLGLYCINAMIDE FORMYLTRANSFERASE"/>
    <property type="match status" value="1"/>
</dbReference>
<gene>
    <name evidence="7 8" type="primary">LOC116408583</name>
</gene>
<dbReference type="EC" id="2.1.2.2" evidence="2"/>
<dbReference type="AGR" id="Xenbase:XB-GENE-29094327"/>